<organism evidence="2 3">
    <name type="scientific">Candidatus Falkowbacteria bacterium CG10_big_fil_rev_8_21_14_0_10_43_11</name>
    <dbReference type="NCBI Taxonomy" id="1974568"/>
    <lineage>
        <taxon>Bacteria</taxon>
        <taxon>Candidatus Falkowiibacteriota</taxon>
    </lineage>
</organism>
<evidence type="ECO:0000313" key="2">
    <source>
        <dbReference type="EMBL" id="PIT93801.1"/>
    </source>
</evidence>
<name>A0A2M6WLU8_9BACT</name>
<dbReference type="GO" id="GO:0003677">
    <property type="term" value="F:DNA binding"/>
    <property type="evidence" value="ECO:0007669"/>
    <property type="project" value="InterPro"/>
</dbReference>
<dbReference type="SUPFAM" id="SSF47413">
    <property type="entry name" value="lambda repressor-like DNA-binding domains"/>
    <property type="match status" value="1"/>
</dbReference>
<sequence length="112" mass="12977">MTNAEVKIKKYIKNNPDVLFDNYLKEQLKDKRFQNLYEEQQTQTKIAIELIRARKKRELTQAQLAKSVKMPQANIARIERGEHLPALNTLARIFNALGEGIVLKIGKRTICL</sequence>
<dbReference type="Pfam" id="PF01381">
    <property type="entry name" value="HTH_3"/>
    <property type="match status" value="1"/>
</dbReference>
<dbReference type="Gene3D" id="1.10.260.40">
    <property type="entry name" value="lambda repressor-like DNA-binding domains"/>
    <property type="match status" value="1"/>
</dbReference>
<comment type="caution">
    <text evidence="2">The sequence shown here is derived from an EMBL/GenBank/DDBJ whole genome shotgun (WGS) entry which is preliminary data.</text>
</comment>
<accession>A0A2M6WLU8</accession>
<dbReference type="PROSITE" id="PS50943">
    <property type="entry name" value="HTH_CROC1"/>
    <property type="match status" value="1"/>
</dbReference>
<protein>
    <submittedName>
        <fullName evidence="2">Transcriptional regulator</fullName>
    </submittedName>
</protein>
<reference evidence="3" key="1">
    <citation type="submission" date="2017-09" db="EMBL/GenBank/DDBJ databases">
        <title>Depth-based differentiation of microbial function through sediment-hosted aquifers and enrichment of novel symbionts in the deep terrestrial subsurface.</title>
        <authorList>
            <person name="Probst A.J."/>
            <person name="Ladd B."/>
            <person name="Jarett J.K."/>
            <person name="Geller-Mcgrath D.E."/>
            <person name="Sieber C.M.K."/>
            <person name="Emerson J.B."/>
            <person name="Anantharaman K."/>
            <person name="Thomas B.C."/>
            <person name="Malmstrom R."/>
            <person name="Stieglmeier M."/>
            <person name="Klingl A."/>
            <person name="Woyke T."/>
            <person name="Ryan C.M."/>
            <person name="Banfield J.F."/>
        </authorList>
    </citation>
    <scope>NUCLEOTIDE SEQUENCE [LARGE SCALE GENOMIC DNA]</scope>
</reference>
<gene>
    <name evidence="2" type="ORF">COU00_02415</name>
</gene>
<dbReference type="CDD" id="cd00093">
    <property type="entry name" value="HTH_XRE"/>
    <property type="match status" value="1"/>
</dbReference>
<proteinExistence type="predicted"/>
<dbReference type="InterPro" id="IPR001387">
    <property type="entry name" value="Cro/C1-type_HTH"/>
</dbReference>
<dbReference type="Proteomes" id="UP000229335">
    <property type="component" value="Unassembled WGS sequence"/>
</dbReference>
<evidence type="ECO:0000313" key="3">
    <source>
        <dbReference type="Proteomes" id="UP000229335"/>
    </source>
</evidence>
<dbReference type="InterPro" id="IPR010982">
    <property type="entry name" value="Lambda_DNA-bd_dom_sf"/>
</dbReference>
<dbReference type="SMART" id="SM00530">
    <property type="entry name" value="HTH_XRE"/>
    <property type="match status" value="1"/>
</dbReference>
<dbReference type="EMBL" id="PFAS01000040">
    <property type="protein sequence ID" value="PIT93801.1"/>
    <property type="molecule type" value="Genomic_DNA"/>
</dbReference>
<feature type="domain" description="HTH cro/C1-type" evidence="1">
    <location>
        <begin position="50"/>
        <end position="98"/>
    </location>
</feature>
<evidence type="ECO:0000259" key="1">
    <source>
        <dbReference type="PROSITE" id="PS50943"/>
    </source>
</evidence>
<dbReference type="AlphaFoldDB" id="A0A2M6WLU8"/>